<dbReference type="Proteomes" id="UP000292082">
    <property type="component" value="Unassembled WGS sequence"/>
</dbReference>
<keyword evidence="2" id="KW-1185">Reference proteome</keyword>
<sequence length="112" mass="13139">MLYQGYDETFREIRSRNEQDQLAHGSWTNLEEYSGSVLDRLYLLLGWVRRKELVYLRHVLDSAKPVELNPGRLRGLVRAFRTGNPCRSPPGWQLLPEKTCYTPGDISCIWER</sequence>
<evidence type="ECO:0000313" key="1">
    <source>
        <dbReference type="EMBL" id="TBU64891.1"/>
    </source>
</evidence>
<proteinExistence type="predicted"/>
<reference evidence="1 2" key="1">
    <citation type="submission" date="2019-01" db="EMBL/GenBank/DDBJ databases">
        <title>Draft genome sequences of three monokaryotic isolates of the white-rot basidiomycete fungus Dichomitus squalens.</title>
        <authorList>
            <consortium name="DOE Joint Genome Institute"/>
            <person name="Lopez S.C."/>
            <person name="Andreopoulos B."/>
            <person name="Pangilinan J."/>
            <person name="Lipzen A."/>
            <person name="Riley R."/>
            <person name="Ahrendt S."/>
            <person name="Ng V."/>
            <person name="Barry K."/>
            <person name="Daum C."/>
            <person name="Grigoriev I.V."/>
            <person name="Hilden K.S."/>
            <person name="Makela M.R."/>
            <person name="de Vries R.P."/>
        </authorList>
    </citation>
    <scope>NUCLEOTIDE SEQUENCE [LARGE SCALE GENOMIC DNA]</scope>
    <source>
        <strain evidence="1 2">CBS 464.89</strain>
    </source>
</reference>
<evidence type="ECO:0000313" key="2">
    <source>
        <dbReference type="Proteomes" id="UP000292082"/>
    </source>
</evidence>
<gene>
    <name evidence="1" type="ORF">BD310DRAFT_1034571</name>
</gene>
<dbReference type="AlphaFoldDB" id="A0A4Q9P7E9"/>
<dbReference type="EMBL" id="ML145085">
    <property type="protein sequence ID" value="TBU64891.1"/>
    <property type="molecule type" value="Genomic_DNA"/>
</dbReference>
<name>A0A4Q9P7E9_9APHY</name>
<protein>
    <submittedName>
        <fullName evidence="1">Uncharacterized protein</fullName>
    </submittedName>
</protein>
<accession>A0A4Q9P7E9</accession>
<organism evidence="1 2">
    <name type="scientific">Dichomitus squalens</name>
    <dbReference type="NCBI Taxonomy" id="114155"/>
    <lineage>
        <taxon>Eukaryota</taxon>
        <taxon>Fungi</taxon>
        <taxon>Dikarya</taxon>
        <taxon>Basidiomycota</taxon>
        <taxon>Agaricomycotina</taxon>
        <taxon>Agaricomycetes</taxon>
        <taxon>Polyporales</taxon>
        <taxon>Polyporaceae</taxon>
        <taxon>Dichomitus</taxon>
    </lineage>
</organism>